<dbReference type="EMBL" id="JANPWB010000006">
    <property type="protein sequence ID" value="KAJ1174901.1"/>
    <property type="molecule type" value="Genomic_DNA"/>
</dbReference>
<accession>A0AAV7TEU4</accession>
<evidence type="ECO:0000313" key="2">
    <source>
        <dbReference type="Proteomes" id="UP001066276"/>
    </source>
</evidence>
<proteinExistence type="predicted"/>
<dbReference type="Proteomes" id="UP001066276">
    <property type="component" value="Chromosome 3_2"/>
</dbReference>
<organism evidence="1 2">
    <name type="scientific">Pleurodeles waltl</name>
    <name type="common">Iberian ribbed newt</name>
    <dbReference type="NCBI Taxonomy" id="8319"/>
    <lineage>
        <taxon>Eukaryota</taxon>
        <taxon>Metazoa</taxon>
        <taxon>Chordata</taxon>
        <taxon>Craniata</taxon>
        <taxon>Vertebrata</taxon>
        <taxon>Euteleostomi</taxon>
        <taxon>Amphibia</taxon>
        <taxon>Batrachia</taxon>
        <taxon>Caudata</taxon>
        <taxon>Salamandroidea</taxon>
        <taxon>Salamandridae</taxon>
        <taxon>Pleurodelinae</taxon>
        <taxon>Pleurodeles</taxon>
    </lineage>
</organism>
<protein>
    <submittedName>
        <fullName evidence="1">Uncharacterized protein</fullName>
    </submittedName>
</protein>
<keyword evidence="2" id="KW-1185">Reference proteome</keyword>
<name>A0AAV7TEU4_PLEWA</name>
<comment type="caution">
    <text evidence="1">The sequence shown here is derived from an EMBL/GenBank/DDBJ whole genome shotgun (WGS) entry which is preliminary data.</text>
</comment>
<gene>
    <name evidence="1" type="ORF">NDU88_000192</name>
</gene>
<dbReference type="AlphaFoldDB" id="A0AAV7TEU4"/>
<reference evidence="1" key="1">
    <citation type="journal article" date="2022" name="bioRxiv">
        <title>Sequencing and chromosome-scale assembly of the giantPleurodeles waltlgenome.</title>
        <authorList>
            <person name="Brown T."/>
            <person name="Elewa A."/>
            <person name="Iarovenko S."/>
            <person name="Subramanian E."/>
            <person name="Araus A.J."/>
            <person name="Petzold A."/>
            <person name="Susuki M."/>
            <person name="Suzuki K.-i.T."/>
            <person name="Hayashi T."/>
            <person name="Toyoda A."/>
            <person name="Oliveira C."/>
            <person name="Osipova E."/>
            <person name="Leigh N.D."/>
            <person name="Simon A."/>
            <person name="Yun M.H."/>
        </authorList>
    </citation>
    <scope>NUCLEOTIDE SEQUENCE</scope>
    <source>
        <strain evidence="1">20211129_DDA</strain>
        <tissue evidence="1">Liver</tissue>
    </source>
</reference>
<sequence>MHWRHMATLEEQHIELQLKQEELENRSRQNNVFIPGVPKGEEGTSIMAYTAALLHSVGGGDPLRPLSCPDRVHRVAAVPSCPKATQIALLEYIIS</sequence>
<evidence type="ECO:0000313" key="1">
    <source>
        <dbReference type="EMBL" id="KAJ1174901.1"/>
    </source>
</evidence>